<keyword evidence="3" id="KW-0819">tRNA processing</keyword>
<keyword evidence="2" id="KW-0963">Cytoplasm</keyword>
<dbReference type="Pfam" id="PF08331">
    <property type="entry name" value="QueG_DUF1730"/>
    <property type="match status" value="1"/>
</dbReference>
<dbReference type="EMBL" id="GG693870">
    <property type="protein sequence ID" value="EES53020.1"/>
    <property type="molecule type" value="Genomic_DNA"/>
</dbReference>
<dbReference type="AlphaFoldDB" id="C6HWP4"/>
<keyword evidence="6" id="KW-0560">Oxidoreductase</keyword>
<evidence type="ECO:0000256" key="3">
    <source>
        <dbReference type="ARBA" id="ARBA00022694"/>
    </source>
</evidence>
<evidence type="ECO:0000256" key="5">
    <source>
        <dbReference type="ARBA" id="ARBA00022785"/>
    </source>
</evidence>
<sequence>MPCGCSSFQTDGWRRSLRHFLKGSPSSNSRICRMELRTPSETSPGSGALMEALALAMDQEFPAWGILCDPEAAPEWAYFQEWLKDGFHGKLDYMARSAHRRQKLSLAYPGLRTLVIALLFHGSGQSEKSQSPDTTSHDRFAKIARYAVGPDYHRLFEEAFGRVITAITPFLPSGETPLIKVDHGALLEKSLARRAGLGAIGKNTLLIRPGQGSYFTLGSLLLSTPLPSRIDGYGSTEICGGCRRCLDACPTGALVEPFRLDARRCLSYLTIERPSDDPLELRKKFGGEWFFGCDICQEVCPYNATPSHAEIEDEGRLLPVSASSGELKGFRGRNGALSRVSLTRLEYRLREIRETESPED</sequence>
<dbReference type="InterPro" id="IPR004453">
    <property type="entry name" value="QueG"/>
</dbReference>
<dbReference type="PANTHER" id="PTHR30002:SF4">
    <property type="entry name" value="EPOXYQUEUOSINE REDUCTASE"/>
    <property type="match status" value="1"/>
</dbReference>
<keyword evidence="7" id="KW-0408">Iron</keyword>
<dbReference type="NCBIfam" id="TIGR00276">
    <property type="entry name" value="tRNA epoxyqueuosine(34) reductase QueG"/>
    <property type="match status" value="1"/>
</dbReference>
<accession>C6HWP4</accession>
<dbReference type="PROSITE" id="PS51379">
    <property type="entry name" value="4FE4S_FER_2"/>
    <property type="match status" value="1"/>
</dbReference>
<evidence type="ECO:0000256" key="1">
    <source>
        <dbReference type="ARBA" id="ARBA00022485"/>
    </source>
</evidence>
<dbReference type="SUPFAM" id="SSF46548">
    <property type="entry name" value="alpha-helical ferredoxin"/>
    <property type="match status" value="1"/>
</dbReference>
<dbReference type="GO" id="GO:0046872">
    <property type="term" value="F:metal ion binding"/>
    <property type="evidence" value="ECO:0007669"/>
    <property type="project" value="UniProtKB-KW"/>
</dbReference>
<dbReference type="Pfam" id="PF13484">
    <property type="entry name" value="Fer4_16"/>
    <property type="match status" value="1"/>
</dbReference>
<dbReference type="PROSITE" id="PS00198">
    <property type="entry name" value="4FE4S_FER_1"/>
    <property type="match status" value="1"/>
</dbReference>
<dbReference type="InterPro" id="IPR017900">
    <property type="entry name" value="4Fe4S_Fe_S_CS"/>
</dbReference>
<evidence type="ECO:0000256" key="4">
    <source>
        <dbReference type="ARBA" id="ARBA00022723"/>
    </source>
</evidence>
<feature type="domain" description="4Fe-4S ferredoxin-type" evidence="9">
    <location>
        <begin position="226"/>
        <end position="259"/>
    </location>
</feature>
<dbReference type="PANTHER" id="PTHR30002">
    <property type="entry name" value="EPOXYQUEUOSINE REDUCTASE"/>
    <property type="match status" value="1"/>
</dbReference>
<dbReference type="Gene3D" id="3.30.70.20">
    <property type="match status" value="1"/>
</dbReference>
<organism evidence="10 11">
    <name type="scientific">Leptospirillum ferrodiazotrophum</name>
    <dbReference type="NCBI Taxonomy" id="412449"/>
    <lineage>
        <taxon>Bacteria</taxon>
        <taxon>Pseudomonadati</taxon>
        <taxon>Nitrospirota</taxon>
        <taxon>Nitrospiria</taxon>
        <taxon>Nitrospirales</taxon>
        <taxon>Nitrospiraceae</taxon>
        <taxon>Leptospirillum</taxon>
    </lineage>
</organism>
<name>C6HWP4_9BACT</name>
<evidence type="ECO:0000313" key="11">
    <source>
        <dbReference type="Proteomes" id="UP000009374"/>
    </source>
</evidence>
<evidence type="ECO:0000256" key="6">
    <source>
        <dbReference type="ARBA" id="ARBA00023002"/>
    </source>
</evidence>
<keyword evidence="11" id="KW-1185">Reference proteome</keyword>
<keyword evidence="5" id="KW-0671">Queuosine biosynthesis</keyword>
<gene>
    <name evidence="10" type="ORF">UBAL3_80630077</name>
</gene>
<keyword evidence="8" id="KW-0411">Iron-sulfur</keyword>
<evidence type="ECO:0000313" key="10">
    <source>
        <dbReference type="EMBL" id="EES53020.1"/>
    </source>
</evidence>
<evidence type="ECO:0000256" key="2">
    <source>
        <dbReference type="ARBA" id="ARBA00022490"/>
    </source>
</evidence>
<evidence type="ECO:0000259" key="9">
    <source>
        <dbReference type="PROSITE" id="PS51379"/>
    </source>
</evidence>
<protein>
    <submittedName>
        <fullName evidence="10">Probable iron-sulfur cluster binding protein</fullName>
    </submittedName>
</protein>
<dbReference type="GO" id="GO:0052693">
    <property type="term" value="F:epoxyqueuosine reductase activity"/>
    <property type="evidence" value="ECO:0007669"/>
    <property type="project" value="TreeGrafter"/>
</dbReference>
<evidence type="ECO:0000256" key="8">
    <source>
        <dbReference type="ARBA" id="ARBA00023014"/>
    </source>
</evidence>
<dbReference type="Proteomes" id="UP000009374">
    <property type="component" value="Unassembled WGS sequence"/>
</dbReference>
<reference evidence="10 11" key="1">
    <citation type="journal article" date="2009" name="Appl. Environ. Microbiol.">
        <title>Community genomic and proteomic analyses of chemoautotrophic iron-oxidizing "Leptospirillum rubarum" (Group II) and "Leptospirillum ferrodiazotrophum" (Group III) bacteria in acid mine drainage biofilms.</title>
        <authorList>
            <person name="Goltsman D.S."/>
            <person name="Denef V.J."/>
            <person name="Singer S.W."/>
            <person name="VerBerkmoes N.C."/>
            <person name="Lefsrud M."/>
            <person name="Mueller R.S."/>
            <person name="Dick G.J."/>
            <person name="Sun C.L."/>
            <person name="Wheeler K.E."/>
            <person name="Zemla A."/>
            <person name="Baker B.J."/>
            <person name="Hauser L."/>
            <person name="Land M."/>
            <person name="Shah M.B."/>
            <person name="Thelen M.P."/>
            <person name="Hettich R.L."/>
            <person name="Banfield J.F."/>
        </authorList>
    </citation>
    <scope>NUCLEOTIDE SEQUENCE [LARGE SCALE GENOMIC DNA]</scope>
</reference>
<keyword evidence="4" id="KW-0479">Metal-binding</keyword>
<proteinExistence type="predicted"/>
<dbReference type="GO" id="GO:0008616">
    <property type="term" value="P:tRNA queuosine(34) biosynthetic process"/>
    <property type="evidence" value="ECO:0007669"/>
    <property type="project" value="UniProtKB-KW"/>
</dbReference>
<dbReference type="GO" id="GO:0051539">
    <property type="term" value="F:4 iron, 4 sulfur cluster binding"/>
    <property type="evidence" value="ECO:0007669"/>
    <property type="project" value="UniProtKB-KW"/>
</dbReference>
<keyword evidence="1" id="KW-0004">4Fe-4S</keyword>
<evidence type="ECO:0000256" key="7">
    <source>
        <dbReference type="ARBA" id="ARBA00023004"/>
    </source>
</evidence>
<dbReference type="InterPro" id="IPR017896">
    <property type="entry name" value="4Fe4S_Fe-S-bd"/>
</dbReference>
<dbReference type="InterPro" id="IPR013542">
    <property type="entry name" value="QueG_DUF1730"/>
</dbReference>